<dbReference type="AlphaFoldDB" id="A0A8J5N7P8"/>
<protein>
    <submittedName>
        <fullName evidence="2">Uncharacterized protein</fullName>
    </submittedName>
</protein>
<name>A0A8J5N7P8_HOMAM</name>
<evidence type="ECO:0000313" key="3">
    <source>
        <dbReference type="Proteomes" id="UP000747542"/>
    </source>
</evidence>
<organism evidence="2 3">
    <name type="scientific">Homarus americanus</name>
    <name type="common">American lobster</name>
    <dbReference type="NCBI Taxonomy" id="6706"/>
    <lineage>
        <taxon>Eukaryota</taxon>
        <taxon>Metazoa</taxon>
        <taxon>Ecdysozoa</taxon>
        <taxon>Arthropoda</taxon>
        <taxon>Crustacea</taxon>
        <taxon>Multicrustacea</taxon>
        <taxon>Malacostraca</taxon>
        <taxon>Eumalacostraca</taxon>
        <taxon>Eucarida</taxon>
        <taxon>Decapoda</taxon>
        <taxon>Pleocyemata</taxon>
        <taxon>Astacidea</taxon>
        <taxon>Nephropoidea</taxon>
        <taxon>Nephropidae</taxon>
        <taxon>Homarus</taxon>
    </lineage>
</organism>
<gene>
    <name evidence="2" type="ORF">Hamer_G001329</name>
</gene>
<sequence length="296" mass="32434">MQVATLPAVPPKRAATSPPGVPNQPDTGVNPAALDRLAALVEAQQLQAAEDRFLLQQELKLQQEQFHEAELRWQQTQAAADATRADRVTMQDLIHQALNVSSGFTPAPGLQGVDSGDSNGSITVGTSPAAATGHPRPQVRQPRALAPHKLSPNVSLGEFNLWCGAWAVTVDDVLTRIKDHLQRQHNVALRRVRFEERRQREGESFIDFYVALKELADDAVLRDQYLVARTRPNRCAPKGNINVSNTATSKIRQGPLWFTPDTGAETTAIGPYQMQQLGLTEADLSPSRDEEVFGSQ</sequence>
<proteinExistence type="predicted"/>
<dbReference type="EMBL" id="JAHLQT010006108">
    <property type="protein sequence ID" value="KAG7175280.1"/>
    <property type="molecule type" value="Genomic_DNA"/>
</dbReference>
<feature type="region of interest" description="Disordered" evidence="1">
    <location>
        <begin position="110"/>
        <end position="139"/>
    </location>
</feature>
<feature type="region of interest" description="Disordered" evidence="1">
    <location>
        <begin position="1"/>
        <end position="28"/>
    </location>
</feature>
<comment type="caution">
    <text evidence="2">The sequence shown here is derived from an EMBL/GenBank/DDBJ whole genome shotgun (WGS) entry which is preliminary data.</text>
</comment>
<evidence type="ECO:0000313" key="2">
    <source>
        <dbReference type="EMBL" id="KAG7175280.1"/>
    </source>
</evidence>
<feature type="compositionally biased region" description="Polar residues" evidence="1">
    <location>
        <begin position="116"/>
        <end position="126"/>
    </location>
</feature>
<keyword evidence="3" id="KW-1185">Reference proteome</keyword>
<dbReference type="Proteomes" id="UP000747542">
    <property type="component" value="Unassembled WGS sequence"/>
</dbReference>
<reference evidence="2" key="1">
    <citation type="journal article" date="2021" name="Sci. Adv.">
        <title>The American lobster genome reveals insights on longevity, neural, and immune adaptations.</title>
        <authorList>
            <person name="Polinski J.M."/>
            <person name="Zimin A.V."/>
            <person name="Clark K.F."/>
            <person name="Kohn A.B."/>
            <person name="Sadowski N."/>
            <person name="Timp W."/>
            <person name="Ptitsyn A."/>
            <person name="Khanna P."/>
            <person name="Romanova D.Y."/>
            <person name="Williams P."/>
            <person name="Greenwood S.J."/>
            <person name="Moroz L.L."/>
            <person name="Walt D.R."/>
            <person name="Bodnar A.G."/>
        </authorList>
    </citation>
    <scope>NUCLEOTIDE SEQUENCE</scope>
    <source>
        <strain evidence="2">GMGI-L3</strain>
    </source>
</reference>
<evidence type="ECO:0000256" key="1">
    <source>
        <dbReference type="SAM" id="MobiDB-lite"/>
    </source>
</evidence>
<accession>A0A8J5N7P8</accession>